<reference evidence="1 2" key="1">
    <citation type="journal article" date="2018" name="Front. Plant Sci.">
        <title>Red Clover (Trifolium pratense) and Zigzag Clover (T. medium) - A Picture of Genomic Similarities and Differences.</title>
        <authorList>
            <person name="Dluhosova J."/>
            <person name="Istvanek J."/>
            <person name="Nedelnik J."/>
            <person name="Repkova J."/>
        </authorList>
    </citation>
    <scope>NUCLEOTIDE SEQUENCE [LARGE SCALE GENOMIC DNA]</scope>
    <source>
        <strain evidence="2">cv. 10/8</strain>
        <tissue evidence="1">Leaf</tissue>
    </source>
</reference>
<dbReference type="GO" id="GO:0016874">
    <property type="term" value="F:ligase activity"/>
    <property type="evidence" value="ECO:0007669"/>
    <property type="project" value="UniProtKB-KW"/>
</dbReference>
<dbReference type="Proteomes" id="UP000265520">
    <property type="component" value="Unassembled WGS sequence"/>
</dbReference>
<keyword evidence="1" id="KW-0436">Ligase</keyword>
<feature type="non-terminal residue" evidence="1">
    <location>
        <position position="34"/>
    </location>
</feature>
<proteinExistence type="predicted"/>
<name>A0A392P7E7_9FABA</name>
<dbReference type="EMBL" id="LXQA010067421">
    <property type="protein sequence ID" value="MCI08003.1"/>
    <property type="molecule type" value="Genomic_DNA"/>
</dbReference>
<evidence type="ECO:0000313" key="2">
    <source>
        <dbReference type="Proteomes" id="UP000265520"/>
    </source>
</evidence>
<comment type="caution">
    <text evidence="1">The sequence shown here is derived from an EMBL/GenBank/DDBJ whole genome shotgun (WGS) entry which is preliminary data.</text>
</comment>
<dbReference type="AlphaFoldDB" id="A0A392P7E7"/>
<keyword evidence="2" id="KW-1185">Reference proteome</keyword>
<sequence length="34" mass="3643">MAENEIDAAGDGDVLVILDLRHDESLFEAGAARE</sequence>
<accession>A0A392P7E7</accession>
<organism evidence="1 2">
    <name type="scientific">Trifolium medium</name>
    <dbReference type="NCBI Taxonomy" id="97028"/>
    <lineage>
        <taxon>Eukaryota</taxon>
        <taxon>Viridiplantae</taxon>
        <taxon>Streptophyta</taxon>
        <taxon>Embryophyta</taxon>
        <taxon>Tracheophyta</taxon>
        <taxon>Spermatophyta</taxon>
        <taxon>Magnoliopsida</taxon>
        <taxon>eudicotyledons</taxon>
        <taxon>Gunneridae</taxon>
        <taxon>Pentapetalae</taxon>
        <taxon>rosids</taxon>
        <taxon>fabids</taxon>
        <taxon>Fabales</taxon>
        <taxon>Fabaceae</taxon>
        <taxon>Papilionoideae</taxon>
        <taxon>50 kb inversion clade</taxon>
        <taxon>NPAAA clade</taxon>
        <taxon>Hologalegina</taxon>
        <taxon>IRL clade</taxon>
        <taxon>Trifolieae</taxon>
        <taxon>Trifolium</taxon>
    </lineage>
</organism>
<evidence type="ECO:0000313" key="1">
    <source>
        <dbReference type="EMBL" id="MCI08003.1"/>
    </source>
</evidence>
<protein>
    <submittedName>
        <fullName evidence="1">Isoleucine-tRNA ligase cytoplasmic-like</fullName>
    </submittedName>
</protein>